<evidence type="ECO:0000313" key="2">
    <source>
        <dbReference type="Proteomes" id="UP001218218"/>
    </source>
</evidence>
<evidence type="ECO:0000313" key="1">
    <source>
        <dbReference type="EMBL" id="KAJ7306989.1"/>
    </source>
</evidence>
<gene>
    <name evidence="1" type="ORF">DFH08DRAFT_720274</name>
</gene>
<accession>A0AAD6Z4P4</accession>
<protein>
    <submittedName>
        <fullName evidence="1">Uncharacterized protein</fullName>
    </submittedName>
</protein>
<reference evidence="1" key="1">
    <citation type="submission" date="2023-03" db="EMBL/GenBank/DDBJ databases">
        <title>Massive genome expansion in bonnet fungi (Mycena s.s.) driven by repeated elements and novel gene families across ecological guilds.</title>
        <authorList>
            <consortium name="Lawrence Berkeley National Laboratory"/>
            <person name="Harder C.B."/>
            <person name="Miyauchi S."/>
            <person name="Viragh M."/>
            <person name="Kuo A."/>
            <person name="Thoen E."/>
            <person name="Andreopoulos B."/>
            <person name="Lu D."/>
            <person name="Skrede I."/>
            <person name="Drula E."/>
            <person name="Henrissat B."/>
            <person name="Morin E."/>
            <person name="Kohler A."/>
            <person name="Barry K."/>
            <person name="LaButti K."/>
            <person name="Morin E."/>
            <person name="Salamov A."/>
            <person name="Lipzen A."/>
            <person name="Mereny Z."/>
            <person name="Hegedus B."/>
            <person name="Baldrian P."/>
            <person name="Stursova M."/>
            <person name="Weitz H."/>
            <person name="Taylor A."/>
            <person name="Grigoriev I.V."/>
            <person name="Nagy L.G."/>
            <person name="Martin F."/>
            <person name="Kauserud H."/>
        </authorList>
    </citation>
    <scope>NUCLEOTIDE SEQUENCE</scope>
    <source>
        <strain evidence="1">CBHHK002</strain>
    </source>
</reference>
<dbReference type="Proteomes" id="UP001218218">
    <property type="component" value="Unassembled WGS sequence"/>
</dbReference>
<dbReference type="AlphaFoldDB" id="A0AAD6Z4P4"/>
<organism evidence="1 2">
    <name type="scientific">Mycena albidolilacea</name>
    <dbReference type="NCBI Taxonomy" id="1033008"/>
    <lineage>
        <taxon>Eukaryota</taxon>
        <taxon>Fungi</taxon>
        <taxon>Dikarya</taxon>
        <taxon>Basidiomycota</taxon>
        <taxon>Agaricomycotina</taxon>
        <taxon>Agaricomycetes</taxon>
        <taxon>Agaricomycetidae</taxon>
        <taxon>Agaricales</taxon>
        <taxon>Marasmiineae</taxon>
        <taxon>Mycenaceae</taxon>
        <taxon>Mycena</taxon>
    </lineage>
</organism>
<dbReference type="EMBL" id="JARIHO010000089">
    <property type="protein sequence ID" value="KAJ7306989.1"/>
    <property type="molecule type" value="Genomic_DNA"/>
</dbReference>
<dbReference type="InterPro" id="IPR036396">
    <property type="entry name" value="Cyt_P450_sf"/>
</dbReference>
<comment type="caution">
    <text evidence="1">The sequence shown here is derived from an EMBL/GenBank/DDBJ whole genome shotgun (WGS) entry which is preliminary data.</text>
</comment>
<dbReference type="GO" id="GO:0016705">
    <property type="term" value="F:oxidoreductase activity, acting on paired donors, with incorporation or reduction of molecular oxygen"/>
    <property type="evidence" value="ECO:0007669"/>
    <property type="project" value="InterPro"/>
</dbReference>
<sequence length="61" mass="6956">MVHTDNCGRFFAATMLKAILAHLVINYDLRGEVDGVRPPDDVFGAVAMPNWKAKVWVWKRQ</sequence>
<name>A0AAD6Z4P4_9AGAR</name>
<dbReference type="GO" id="GO:0020037">
    <property type="term" value="F:heme binding"/>
    <property type="evidence" value="ECO:0007669"/>
    <property type="project" value="InterPro"/>
</dbReference>
<dbReference type="GO" id="GO:0005506">
    <property type="term" value="F:iron ion binding"/>
    <property type="evidence" value="ECO:0007669"/>
    <property type="project" value="InterPro"/>
</dbReference>
<dbReference type="GO" id="GO:0004497">
    <property type="term" value="F:monooxygenase activity"/>
    <property type="evidence" value="ECO:0007669"/>
    <property type="project" value="InterPro"/>
</dbReference>
<dbReference type="SUPFAM" id="SSF48264">
    <property type="entry name" value="Cytochrome P450"/>
    <property type="match status" value="1"/>
</dbReference>
<proteinExistence type="predicted"/>
<keyword evidence="2" id="KW-1185">Reference proteome</keyword>